<dbReference type="Proteomes" id="UP001139157">
    <property type="component" value="Unassembled WGS sequence"/>
</dbReference>
<dbReference type="RefSeq" id="WP_251910116.1">
    <property type="nucleotide sequence ID" value="NZ_JAMRXG010000002.1"/>
</dbReference>
<organism evidence="2 3">
    <name type="scientific">Nocardia pulmonis</name>
    <dbReference type="NCBI Taxonomy" id="2951408"/>
    <lineage>
        <taxon>Bacteria</taxon>
        <taxon>Bacillati</taxon>
        <taxon>Actinomycetota</taxon>
        <taxon>Actinomycetes</taxon>
        <taxon>Mycobacteriales</taxon>
        <taxon>Nocardiaceae</taxon>
        <taxon>Nocardia</taxon>
    </lineage>
</organism>
<keyword evidence="3" id="KW-1185">Reference proteome</keyword>
<dbReference type="InterPro" id="IPR020845">
    <property type="entry name" value="AMP-binding_CS"/>
</dbReference>
<evidence type="ECO:0000259" key="1">
    <source>
        <dbReference type="Pfam" id="PF00501"/>
    </source>
</evidence>
<dbReference type="GO" id="GO:0016405">
    <property type="term" value="F:CoA-ligase activity"/>
    <property type="evidence" value="ECO:0007669"/>
    <property type="project" value="TreeGrafter"/>
</dbReference>
<keyword evidence="2" id="KW-0436">Ligase</keyword>
<dbReference type="Pfam" id="PF00501">
    <property type="entry name" value="AMP-binding"/>
    <property type="match status" value="1"/>
</dbReference>
<dbReference type="AlphaFoldDB" id="A0A9X2E3T1"/>
<name>A0A9X2E3T1_9NOCA</name>
<dbReference type="InterPro" id="IPR000873">
    <property type="entry name" value="AMP-dep_synth/lig_dom"/>
</dbReference>
<reference evidence="2" key="1">
    <citation type="submission" date="2022-06" db="EMBL/GenBank/DDBJ databases">
        <title>Novel species in genus nocardia.</title>
        <authorList>
            <person name="Li F."/>
        </authorList>
    </citation>
    <scope>NUCLEOTIDE SEQUENCE</scope>
    <source>
        <strain evidence="2">CDC141</strain>
    </source>
</reference>
<protein>
    <submittedName>
        <fullName evidence="2">Acyl--CoA ligase</fullName>
    </submittedName>
</protein>
<comment type="caution">
    <text evidence="2">The sequence shown here is derived from an EMBL/GenBank/DDBJ whole genome shotgun (WGS) entry which is preliminary data.</text>
</comment>
<dbReference type="PANTHER" id="PTHR24096">
    <property type="entry name" value="LONG-CHAIN-FATTY-ACID--COA LIGASE"/>
    <property type="match status" value="1"/>
</dbReference>
<gene>
    <name evidence="2" type="ORF">NDR86_06585</name>
</gene>
<accession>A0A9X2E3T1</accession>
<proteinExistence type="predicted"/>
<dbReference type="EMBL" id="JAMRXG010000002">
    <property type="protein sequence ID" value="MCM6773136.1"/>
    <property type="molecule type" value="Genomic_DNA"/>
</dbReference>
<dbReference type="PROSITE" id="PS00455">
    <property type="entry name" value="AMP_BINDING"/>
    <property type="match status" value="1"/>
</dbReference>
<dbReference type="Gene3D" id="3.40.50.12780">
    <property type="entry name" value="N-terminal domain of ligase-like"/>
    <property type="match status" value="1"/>
</dbReference>
<dbReference type="InterPro" id="IPR042099">
    <property type="entry name" value="ANL_N_sf"/>
</dbReference>
<evidence type="ECO:0000313" key="3">
    <source>
        <dbReference type="Proteomes" id="UP001139157"/>
    </source>
</evidence>
<sequence length="538" mass="58899">MARPINLGTVFHDHAERTKQTTLHLDRPFDIAPDGGIVCDAAALARLVDDTAGWLYGVGVRPGDRLAVIKDNHFDFVLTAAAATRIGATPANIAAANSLTALHALLHRLDPALVVMSASVVRRIVDSGDEVLGGRRTVVLPSVGVSLDRNELPTGAIPFEDALAAARPAPVHLVGDDEPLLMTHTSGTTGVPKLVVQSPRTLRAASRLELMPIPFVVSRRKDVVLSSISFAHWRAVTWAVAQTRFAPEKLVVVADHEPERVGRMLKEFRPTSIEACPNIFQRWRGLTRTHADALTQVRLYISTFDMVHPPTVRAFLAASKRRMPLWVASWGQSEVGPISSAIFTRGRLRRIGNPVTSDVGWTLPTVSRVRVTDPETGKRRGLGRPGLLLAASRARCLNYLGESERHDRKDGGKWWNTGDIGYRDWLWRLKLVDREVDIIPGTSGLALESTLLDRVPEATEVTVLGVPGQLPVPVLCVDGDTLDEKRWRSAVADLPALADPIIVPWQDLPRTATWKVRRHELRAAVLGTDAGYGTGLWT</sequence>
<dbReference type="SUPFAM" id="SSF56801">
    <property type="entry name" value="Acetyl-CoA synthetase-like"/>
    <property type="match status" value="1"/>
</dbReference>
<evidence type="ECO:0000313" key="2">
    <source>
        <dbReference type="EMBL" id="MCM6773136.1"/>
    </source>
</evidence>
<feature type="domain" description="AMP-dependent synthetase/ligase" evidence="1">
    <location>
        <begin position="42"/>
        <end position="393"/>
    </location>
</feature>